<organism evidence="1 2">
    <name type="scientific">Pseudozyma hubeiensis (strain SY62)</name>
    <name type="common">Yeast</name>
    <dbReference type="NCBI Taxonomy" id="1305764"/>
    <lineage>
        <taxon>Eukaryota</taxon>
        <taxon>Fungi</taxon>
        <taxon>Dikarya</taxon>
        <taxon>Basidiomycota</taxon>
        <taxon>Ustilaginomycotina</taxon>
        <taxon>Ustilaginomycetes</taxon>
        <taxon>Ustilaginales</taxon>
        <taxon>Ustilaginaceae</taxon>
        <taxon>Pseudozyma</taxon>
    </lineage>
</organism>
<keyword evidence="2" id="KW-1185">Reference proteome</keyword>
<name>R9NZB7_PSEHS</name>
<dbReference type="EMBL" id="DF238782">
    <property type="protein sequence ID" value="GAC94101.1"/>
    <property type="molecule type" value="Genomic_DNA"/>
</dbReference>
<protein>
    <submittedName>
        <fullName evidence="1">Uncharacterized protein</fullName>
    </submittedName>
</protein>
<evidence type="ECO:0000313" key="2">
    <source>
        <dbReference type="Proteomes" id="UP000014071"/>
    </source>
</evidence>
<sequence>MLLHVGTKQMAALEVCRAALWRGKNEQALTTLNDCLELKPTGTERGIRRPSWAFFPDPNFSCPAISKPRVHHQTMARHATLAQVASQTAPKHRGVSMAPVIVQRVQEGSRELTEPLFDRLEPLFHNRFDSPIKSP</sequence>
<dbReference type="GeneID" id="24106967"/>
<proteinExistence type="predicted"/>
<dbReference type="Proteomes" id="UP000014071">
    <property type="component" value="Unassembled WGS sequence"/>
</dbReference>
<accession>R9NZB7</accession>
<evidence type="ECO:0000313" key="1">
    <source>
        <dbReference type="EMBL" id="GAC94101.1"/>
    </source>
</evidence>
<reference evidence="2" key="1">
    <citation type="journal article" date="2013" name="Genome Announc.">
        <title>Draft genome sequence of the basidiomycetous yeast-like fungus Pseudozyma hubeiensis SY62, which produces an abundant amount of the biosurfactant mannosylerythritol lipids.</title>
        <authorList>
            <person name="Konishi M."/>
            <person name="Hatada Y."/>
            <person name="Horiuchi J."/>
        </authorList>
    </citation>
    <scope>NUCLEOTIDE SEQUENCE [LARGE SCALE GENOMIC DNA]</scope>
    <source>
        <strain evidence="2">SY62</strain>
    </source>
</reference>
<dbReference type="AlphaFoldDB" id="R9NZB7"/>
<dbReference type="HOGENOM" id="CLU_1886659_0_0_1"/>
<dbReference type="RefSeq" id="XP_012187688.1">
    <property type="nucleotide sequence ID" value="XM_012332298.1"/>
</dbReference>
<gene>
    <name evidence="1" type="ORF">PHSY_001670</name>
</gene>